<proteinExistence type="predicted"/>
<evidence type="ECO:0000313" key="2">
    <source>
        <dbReference type="EMBL" id="SDZ27519.1"/>
    </source>
</evidence>
<dbReference type="GO" id="GO:0008757">
    <property type="term" value="F:S-adenosylmethionine-dependent methyltransferase activity"/>
    <property type="evidence" value="ECO:0007669"/>
    <property type="project" value="InterPro"/>
</dbReference>
<dbReference type="Gene3D" id="3.40.50.150">
    <property type="entry name" value="Vaccinia Virus protein VP39"/>
    <property type="match status" value="1"/>
</dbReference>
<dbReference type="RefSeq" id="WP_093275630.1">
    <property type="nucleotide sequence ID" value="NZ_FNOK01000056.1"/>
</dbReference>
<dbReference type="AlphaFoldDB" id="A0A1H3RRJ6"/>
<sequence length="273" mass="28849">MRSVANTQQSEAWNGWEGELWAKNSSRYDGMLDDFNAPLFAAAEIVETHQVLDVGCGTGHTTRLAAELAARAVGVDISAPMLARARADAAGIPNIEFVQGDAQVHPFAAGGFDVAISRGGVMFFADPVAGFANIRRSLRPGGRLAFITPTAPNPEGDYARATAALAAFLRGPSPAARGMMSLVAPDRIREVLAEAGFGDITIDQTEATETLGANAADAAEFVCSLGPVQFNLQDVPKSTVDQVRDEVRAGFEPHETPQGVQIRGTVWLVRATS</sequence>
<accession>A0A1H3RRJ6</accession>
<dbReference type="STRING" id="418495.SAMN05216215_105655"/>
<dbReference type="Pfam" id="PF08241">
    <property type="entry name" value="Methyltransf_11"/>
    <property type="match status" value="1"/>
</dbReference>
<name>A0A1H3RRJ6_9PSEU</name>
<dbReference type="InterPro" id="IPR013216">
    <property type="entry name" value="Methyltransf_11"/>
</dbReference>
<dbReference type="EMBL" id="FNOK01000056">
    <property type="protein sequence ID" value="SDZ27519.1"/>
    <property type="molecule type" value="Genomic_DNA"/>
</dbReference>
<dbReference type="OrthoDB" id="9777638at2"/>
<dbReference type="CDD" id="cd02440">
    <property type="entry name" value="AdoMet_MTases"/>
    <property type="match status" value="1"/>
</dbReference>
<dbReference type="SUPFAM" id="SSF53335">
    <property type="entry name" value="S-adenosyl-L-methionine-dependent methyltransferases"/>
    <property type="match status" value="1"/>
</dbReference>
<feature type="domain" description="Methyltransferase type 11" evidence="1">
    <location>
        <begin position="52"/>
        <end position="146"/>
    </location>
</feature>
<keyword evidence="2" id="KW-0489">Methyltransferase</keyword>
<organism evidence="2 3">
    <name type="scientific">Saccharopolyspora shandongensis</name>
    <dbReference type="NCBI Taxonomy" id="418495"/>
    <lineage>
        <taxon>Bacteria</taxon>
        <taxon>Bacillati</taxon>
        <taxon>Actinomycetota</taxon>
        <taxon>Actinomycetes</taxon>
        <taxon>Pseudonocardiales</taxon>
        <taxon>Pseudonocardiaceae</taxon>
        <taxon>Saccharopolyspora</taxon>
    </lineage>
</organism>
<dbReference type="PANTHER" id="PTHR43861:SF1">
    <property type="entry name" value="TRANS-ACONITATE 2-METHYLTRANSFERASE"/>
    <property type="match status" value="1"/>
</dbReference>
<evidence type="ECO:0000259" key="1">
    <source>
        <dbReference type="Pfam" id="PF08241"/>
    </source>
</evidence>
<reference evidence="3" key="1">
    <citation type="submission" date="2016-10" db="EMBL/GenBank/DDBJ databases">
        <authorList>
            <person name="Varghese N."/>
            <person name="Submissions S."/>
        </authorList>
    </citation>
    <scope>NUCLEOTIDE SEQUENCE [LARGE SCALE GENOMIC DNA]</scope>
    <source>
        <strain evidence="3">CGMCC 4.3530</strain>
    </source>
</reference>
<dbReference type="InterPro" id="IPR029063">
    <property type="entry name" value="SAM-dependent_MTases_sf"/>
</dbReference>
<dbReference type="Proteomes" id="UP000199529">
    <property type="component" value="Unassembled WGS sequence"/>
</dbReference>
<keyword evidence="2" id="KW-0808">Transferase</keyword>
<protein>
    <submittedName>
        <fullName evidence="2">Ubiquinone/menaquinone biosynthesis C-methylase UbiE</fullName>
    </submittedName>
</protein>
<dbReference type="PANTHER" id="PTHR43861">
    <property type="entry name" value="TRANS-ACONITATE 2-METHYLTRANSFERASE-RELATED"/>
    <property type="match status" value="1"/>
</dbReference>
<evidence type="ECO:0000313" key="3">
    <source>
        <dbReference type="Proteomes" id="UP000199529"/>
    </source>
</evidence>
<keyword evidence="2" id="KW-0830">Ubiquinone</keyword>
<dbReference type="GO" id="GO:0032259">
    <property type="term" value="P:methylation"/>
    <property type="evidence" value="ECO:0007669"/>
    <property type="project" value="UniProtKB-KW"/>
</dbReference>
<gene>
    <name evidence="2" type="ORF">SAMN05216215_105655</name>
</gene>
<keyword evidence="3" id="KW-1185">Reference proteome</keyword>